<comment type="caution">
    <text evidence="1">The sequence shown here is derived from an EMBL/GenBank/DDBJ whole genome shotgun (WGS) entry which is preliminary data.</text>
</comment>
<dbReference type="Proteomes" id="UP000287374">
    <property type="component" value="Unassembled WGS sequence"/>
</dbReference>
<evidence type="ECO:0000313" key="3">
    <source>
        <dbReference type="Proteomes" id="UP000247152"/>
    </source>
</evidence>
<proteinExistence type="predicted"/>
<evidence type="ECO:0000313" key="2">
    <source>
        <dbReference type="EMBL" id="RUR25461.1"/>
    </source>
</evidence>
<sequence>MPVSKECIILLQNLVDGYRLEGKEDRDYSLIYSLLKEFSFLVVQHQKNHKDERIIGFLSASAMILEENLCFAKVCRTFLISYQQKTHALDSMLDIQLNIQSELDASWGKKHETELSHSPGPSPFFLELQEAIAKRAQRLADNELFEKPNP</sequence>
<dbReference type="EMBL" id="RZGX01000003">
    <property type="protein sequence ID" value="RUR25461.1"/>
    <property type="molecule type" value="Genomic_DNA"/>
</dbReference>
<keyword evidence="4" id="KW-1185">Reference proteome</keyword>
<name>A0A317U2Y2_9GAMM</name>
<reference evidence="2 4" key="2">
    <citation type="submission" date="2018-12" db="EMBL/GenBank/DDBJ databases">
        <title>Legionella sp,whole genome shotgun sequence.</title>
        <authorList>
            <person name="Wu H."/>
        </authorList>
    </citation>
    <scope>NUCLEOTIDE SEQUENCE [LARGE SCALE GENOMIC DNA]</scope>
    <source>
        <strain evidence="4">km489</strain>
        <strain evidence="2">Km489</strain>
    </source>
</reference>
<accession>A0A317U2Y2</accession>
<gene>
    <name evidence="1" type="ORF">DGG96_13110</name>
    <name evidence="2" type="ORF">ELY20_03105</name>
</gene>
<reference evidence="1 3" key="1">
    <citation type="submission" date="2018-05" db="EMBL/GenBank/DDBJ databases">
        <title>Legionella qingyii sp.nov., whole genome shotgun sequence.</title>
        <authorList>
            <person name="Wu H."/>
            <person name="Zhu Q."/>
            <person name="Hu C."/>
        </authorList>
    </citation>
    <scope>NUCLEOTIDE SEQUENCE [LARGE SCALE GENOMIC DNA]</scope>
    <source>
        <strain evidence="1 3">HEB18</strain>
    </source>
</reference>
<evidence type="ECO:0000313" key="4">
    <source>
        <dbReference type="Proteomes" id="UP000287374"/>
    </source>
</evidence>
<evidence type="ECO:0000313" key="1">
    <source>
        <dbReference type="EMBL" id="PWY55116.1"/>
    </source>
</evidence>
<dbReference type="EMBL" id="QHJG01000021">
    <property type="protein sequence ID" value="PWY55116.1"/>
    <property type="molecule type" value="Genomic_DNA"/>
</dbReference>
<organism evidence="1 3">
    <name type="scientific">Legionella qingyii</name>
    <dbReference type="NCBI Taxonomy" id="2184757"/>
    <lineage>
        <taxon>Bacteria</taxon>
        <taxon>Pseudomonadati</taxon>
        <taxon>Pseudomonadota</taxon>
        <taxon>Gammaproteobacteria</taxon>
        <taxon>Legionellales</taxon>
        <taxon>Legionellaceae</taxon>
        <taxon>Legionella</taxon>
    </lineage>
</organism>
<dbReference type="Proteomes" id="UP000247152">
    <property type="component" value="Unassembled WGS sequence"/>
</dbReference>
<protein>
    <submittedName>
        <fullName evidence="1">Uncharacterized protein</fullName>
    </submittedName>
</protein>
<dbReference type="AlphaFoldDB" id="A0A317U2Y2"/>
<dbReference type="OrthoDB" id="5652680at2"/>
<dbReference type="RefSeq" id="WP_110143107.1">
    <property type="nucleotide sequence ID" value="NZ_QHJG01000021.1"/>
</dbReference>